<sequence length="65" mass="7142">MSKPSKSAVRLDGVQVGYIPAARLKTALVELGATGGYRWENNVIVATPMLKYRSTLVRILNRLVV</sequence>
<reference evidence="1 2" key="1">
    <citation type="submission" date="2020-08" db="EMBL/GenBank/DDBJ databases">
        <title>Genomic Encyclopedia of Type Strains, Phase IV (KMG-IV): sequencing the most valuable type-strain genomes for metagenomic binning, comparative biology and taxonomic classification.</title>
        <authorList>
            <person name="Goeker M."/>
        </authorList>
    </citation>
    <scope>NUCLEOTIDE SEQUENCE [LARGE SCALE GENOMIC DNA]</scope>
    <source>
        <strain evidence="1 2">DSM 105074</strain>
    </source>
</reference>
<dbReference type="AlphaFoldDB" id="A0A840TWA4"/>
<dbReference type="Proteomes" id="UP000557307">
    <property type="component" value="Unassembled WGS sequence"/>
</dbReference>
<organism evidence="1 2">
    <name type="scientific">Rhabdobacter roseus</name>
    <dbReference type="NCBI Taxonomy" id="1655419"/>
    <lineage>
        <taxon>Bacteria</taxon>
        <taxon>Pseudomonadati</taxon>
        <taxon>Bacteroidota</taxon>
        <taxon>Cytophagia</taxon>
        <taxon>Cytophagales</taxon>
        <taxon>Cytophagaceae</taxon>
        <taxon>Rhabdobacter</taxon>
    </lineage>
</organism>
<evidence type="ECO:0000313" key="1">
    <source>
        <dbReference type="EMBL" id="MBB5284458.1"/>
    </source>
</evidence>
<keyword evidence="2" id="KW-1185">Reference proteome</keyword>
<dbReference type="RefSeq" id="WP_184174397.1">
    <property type="nucleotide sequence ID" value="NZ_JACHGF010000003.1"/>
</dbReference>
<proteinExistence type="predicted"/>
<accession>A0A840TWA4</accession>
<comment type="caution">
    <text evidence="1">The sequence shown here is derived from an EMBL/GenBank/DDBJ whole genome shotgun (WGS) entry which is preliminary data.</text>
</comment>
<gene>
    <name evidence="1" type="ORF">HNQ92_002601</name>
</gene>
<evidence type="ECO:0000313" key="2">
    <source>
        <dbReference type="Proteomes" id="UP000557307"/>
    </source>
</evidence>
<name>A0A840TWA4_9BACT</name>
<dbReference type="EMBL" id="JACHGF010000003">
    <property type="protein sequence ID" value="MBB5284458.1"/>
    <property type="molecule type" value="Genomic_DNA"/>
</dbReference>
<protein>
    <submittedName>
        <fullName evidence="1">Uncharacterized protein</fullName>
    </submittedName>
</protein>